<keyword evidence="2" id="KW-0812">Transmembrane</keyword>
<dbReference type="STRING" id="1920490.GCA_001895925_04881"/>
<dbReference type="InterPro" id="IPR027417">
    <property type="entry name" value="P-loop_NTPase"/>
</dbReference>
<evidence type="ECO:0000256" key="3">
    <source>
        <dbReference type="ARBA" id="ARBA00022989"/>
    </source>
</evidence>
<name>A0A2T1DEU5_9CYAN</name>
<feature type="domain" description="G" evidence="5">
    <location>
        <begin position="85"/>
        <end position="214"/>
    </location>
</feature>
<dbReference type="Pfam" id="PF05128">
    <property type="entry name" value="DUF697"/>
    <property type="match status" value="1"/>
</dbReference>
<keyword evidence="4" id="KW-0472">Membrane</keyword>
<dbReference type="GO" id="GO:0016020">
    <property type="term" value="C:membrane"/>
    <property type="evidence" value="ECO:0007669"/>
    <property type="project" value="UniProtKB-SubCell"/>
</dbReference>
<dbReference type="EMBL" id="PVWG01000013">
    <property type="protein sequence ID" value="PSB19022.1"/>
    <property type="molecule type" value="Genomic_DNA"/>
</dbReference>
<gene>
    <name evidence="6" type="ORF">C7B65_13485</name>
</gene>
<keyword evidence="7" id="KW-1185">Reference proteome</keyword>
<evidence type="ECO:0000256" key="1">
    <source>
        <dbReference type="ARBA" id="ARBA00004141"/>
    </source>
</evidence>
<accession>A0A2T1DEU5</accession>
<evidence type="ECO:0000256" key="4">
    <source>
        <dbReference type="ARBA" id="ARBA00023136"/>
    </source>
</evidence>
<dbReference type="Pfam" id="PF01926">
    <property type="entry name" value="MMR_HSR1"/>
    <property type="match status" value="1"/>
</dbReference>
<dbReference type="InterPro" id="IPR021147">
    <property type="entry name" value="DUF697"/>
</dbReference>
<dbReference type="PANTHER" id="PTHR42714">
    <property type="entry name" value="TRNA MODIFICATION GTPASE GTPBP3"/>
    <property type="match status" value="1"/>
</dbReference>
<dbReference type="GO" id="GO:0005737">
    <property type="term" value="C:cytoplasm"/>
    <property type="evidence" value="ECO:0007669"/>
    <property type="project" value="TreeGrafter"/>
</dbReference>
<dbReference type="Proteomes" id="UP000238634">
    <property type="component" value="Unassembled WGS sequence"/>
</dbReference>
<evidence type="ECO:0000313" key="6">
    <source>
        <dbReference type="EMBL" id="PSB19022.1"/>
    </source>
</evidence>
<organism evidence="6 7">
    <name type="scientific">Phormidesmis priestleyi ULC007</name>
    <dbReference type="NCBI Taxonomy" id="1920490"/>
    <lineage>
        <taxon>Bacteria</taxon>
        <taxon>Bacillati</taxon>
        <taxon>Cyanobacteriota</taxon>
        <taxon>Cyanophyceae</taxon>
        <taxon>Leptolyngbyales</taxon>
        <taxon>Leptolyngbyaceae</taxon>
        <taxon>Phormidesmis</taxon>
    </lineage>
</organism>
<evidence type="ECO:0000259" key="5">
    <source>
        <dbReference type="Pfam" id="PF01926"/>
    </source>
</evidence>
<evidence type="ECO:0000256" key="2">
    <source>
        <dbReference type="ARBA" id="ARBA00022692"/>
    </source>
</evidence>
<dbReference type="OrthoDB" id="494524at2"/>
<dbReference type="PANTHER" id="PTHR42714:SF6">
    <property type="entry name" value="TRANSLATION INITIATION FACTOR IF-2"/>
    <property type="match status" value="1"/>
</dbReference>
<dbReference type="CDD" id="cd00880">
    <property type="entry name" value="Era_like"/>
    <property type="match status" value="1"/>
</dbReference>
<sequence>MSNPATDSDDLFSAPRQTTLNQDLDEAILSFDEIQTELNYRQAQTALRDLVENLDLTPQERSGLEPEINGLETMLDKLDRLVVHIAAFGMVGRGKSSILNALLGQKVFETGPIHGVTQSQQSANWSLTREAIEGSDRDILRVSLPGINQSHVELIDTPGIDEVDGEAREALARQVAKHVDLLLFIISGDMTKVEFQALSELREVGKPMILVLNKIDQYPDADRVSVYEKIRDERVKELLSPDEIVMAAASPLIARAVKRPDGRTSVQLSAGEPQVEDLKLKILEVLHREGKSLVALNTMLYADDVNEQLVQRKMMIREQTANRIIWNGVITKAVAIALNPITVLDILSSAAIDVAMILALSKLYGINMTQQGAIGLLKKIAITMGGITASELLANLGLSSLKGLLGLATPATGGLALAPYFSVALTQAGVAGVSSYGIGQVTKAYLANGAAWGPDGPRAVVNRILSSLDEASILNRIKDELRAKLDLHGRKADAKSES</sequence>
<protein>
    <submittedName>
        <fullName evidence="6">DUF697 domain-containing protein</fullName>
    </submittedName>
</protein>
<dbReference type="Gene3D" id="3.40.50.300">
    <property type="entry name" value="P-loop containing nucleotide triphosphate hydrolases"/>
    <property type="match status" value="1"/>
</dbReference>
<dbReference type="AlphaFoldDB" id="A0A2T1DEU5"/>
<evidence type="ECO:0000313" key="7">
    <source>
        <dbReference type="Proteomes" id="UP000238634"/>
    </source>
</evidence>
<dbReference type="InterPro" id="IPR006073">
    <property type="entry name" value="GTP-bd"/>
</dbReference>
<dbReference type="GO" id="GO:0002098">
    <property type="term" value="P:tRNA wobble uridine modification"/>
    <property type="evidence" value="ECO:0007669"/>
    <property type="project" value="TreeGrafter"/>
</dbReference>
<keyword evidence="3" id="KW-1133">Transmembrane helix</keyword>
<reference evidence="6 7" key="2">
    <citation type="submission" date="2018-03" db="EMBL/GenBank/DDBJ databases">
        <title>The ancient ancestry and fast evolution of plastids.</title>
        <authorList>
            <person name="Moore K.R."/>
            <person name="Magnabosco C."/>
            <person name="Momper L."/>
            <person name="Gold D.A."/>
            <person name="Bosak T."/>
            <person name="Fournier G.P."/>
        </authorList>
    </citation>
    <scope>NUCLEOTIDE SEQUENCE [LARGE SCALE GENOMIC DNA]</scope>
    <source>
        <strain evidence="6 7">ULC007</strain>
    </source>
</reference>
<proteinExistence type="predicted"/>
<dbReference type="GO" id="GO:0030488">
    <property type="term" value="P:tRNA methylation"/>
    <property type="evidence" value="ECO:0007669"/>
    <property type="project" value="TreeGrafter"/>
</dbReference>
<comment type="caution">
    <text evidence="6">The sequence shown here is derived from an EMBL/GenBank/DDBJ whole genome shotgun (WGS) entry which is preliminary data.</text>
</comment>
<dbReference type="RefSeq" id="WP_073072271.1">
    <property type="nucleotide sequence ID" value="NZ_MPPI01000014.1"/>
</dbReference>
<dbReference type="GO" id="GO:0005525">
    <property type="term" value="F:GTP binding"/>
    <property type="evidence" value="ECO:0007669"/>
    <property type="project" value="InterPro"/>
</dbReference>
<dbReference type="SUPFAM" id="SSF52540">
    <property type="entry name" value="P-loop containing nucleoside triphosphate hydrolases"/>
    <property type="match status" value="1"/>
</dbReference>
<reference evidence="6 7" key="1">
    <citation type="submission" date="2018-02" db="EMBL/GenBank/DDBJ databases">
        <authorList>
            <person name="Cohen D.B."/>
            <person name="Kent A.D."/>
        </authorList>
    </citation>
    <scope>NUCLEOTIDE SEQUENCE [LARGE SCALE GENOMIC DNA]</scope>
    <source>
        <strain evidence="6 7">ULC007</strain>
    </source>
</reference>
<comment type="subcellular location">
    <subcellularLocation>
        <location evidence="1">Membrane</location>
        <topology evidence="1">Multi-pass membrane protein</topology>
    </subcellularLocation>
</comment>